<sequence>MPKKARGALPGAMSLPGDNTQLPVYRIVVVGDGGVGKSAMTLQLIQKTFVIEYDPTIEDNYNKHWEIDGKICLLNVLDTAGQEEYSAMREQFLRQGDGFLIVYSVTDTTSFERIPNFRDQIIAVKGK</sequence>
<evidence type="ECO:0000313" key="7">
    <source>
        <dbReference type="Proteomes" id="UP000318571"/>
    </source>
</evidence>
<dbReference type="GO" id="GO:0003924">
    <property type="term" value="F:GTPase activity"/>
    <property type="evidence" value="ECO:0007669"/>
    <property type="project" value="InterPro"/>
</dbReference>
<dbReference type="PROSITE" id="PS51419">
    <property type="entry name" value="RAB"/>
    <property type="match status" value="1"/>
</dbReference>
<dbReference type="SMART" id="SM00174">
    <property type="entry name" value="RHO"/>
    <property type="match status" value="1"/>
</dbReference>
<comment type="subcellular location">
    <subcellularLocation>
        <location evidence="5">Endomembrane system</location>
        <topology evidence="5">Lipid-anchor</topology>
        <orientation evidence="5">Cytoplasmic side</orientation>
    </subcellularLocation>
</comment>
<dbReference type="SUPFAM" id="SSF52540">
    <property type="entry name" value="P-loop containing nucleoside triphosphate hydrolases"/>
    <property type="match status" value="1"/>
</dbReference>
<evidence type="ECO:0000313" key="6">
    <source>
        <dbReference type="EMBL" id="TRY79478.1"/>
    </source>
</evidence>
<dbReference type="SMART" id="SM00175">
    <property type="entry name" value="RAB"/>
    <property type="match status" value="1"/>
</dbReference>
<dbReference type="InterPro" id="IPR020849">
    <property type="entry name" value="Small_GTPase_Ras-type"/>
</dbReference>
<proteinExistence type="predicted"/>
<dbReference type="OMA" id="HSWENIR"/>
<dbReference type="GO" id="GO:0012505">
    <property type="term" value="C:endomembrane system"/>
    <property type="evidence" value="ECO:0007669"/>
    <property type="project" value="UniProtKB-SubCell"/>
</dbReference>
<dbReference type="PRINTS" id="PR00449">
    <property type="entry name" value="RASTRNSFRMNG"/>
</dbReference>
<dbReference type="GO" id="GO:0005525">
    <property type="term" value="F:GTP binding"/>
    <property type="evidence" value="ECO:0007669"/>
    <property type="project" value="UniProtKB-KW"/>
</dbReference>
<dbReference type="GO" id="GO:0016020">
    <property type="term" value="C:membrane"/>
    <property type="evidence" value="ECO:0007669"/>
    <property type="project" value="InterPro"/>
</dbReference>
<dbReference type="Gene3D" id="3.40.50.300">
    <property type="entry name" value="P-loop containing nucleotide triphosphate hydrolases"/>
    <property type="match status" value="1"/>
</dbReference>
<dbReference type="Proteomes" id="UP000318571">
    <property type="component" value="Chromosome 6"/>
</dbReference>
<comment type="caution">
    <text evidence="6">The sequence shown here is derived from an EMBL/GenBank/DDBJ whole genome shotgun (WGS) entry which is preliminary data.</text>
</comment>
<protein>
    <submittedName>
        <fullName evidence="6">Uncharacterized protein</fullName>
    </submittedName>
</protein>
<evidence type="ECO:0000256" key="1">
    <source>
        <dbReference type="ARBA" id="ARBA00022481"/>
    </source>
</evidence>
<dbReference type="AlphaFoldDB" id="A0A553PP71"/>
<dbReference type="PANTHER" id="PTHR24070">
    <property type="entry name" value="RAS, DI-RAS, AND RHEB FAMILY MEMBERS OF SMALL GTPASE SUPERFAMILY"/>
    <property type="match status" value="1"/>
</dbReference>
<dbReference type="InterPro" id="IPR005225">
    <property type="entry name" value="Small_GTP-bd"/>
</dbReference>
<accession>A0A553PP71</accession>
<dbReference type="NCBIfam" id="TIGR00231">
    <property type="entry name" value="small_GTP"/>
    <property type="match status" value="1"/>
</dbReference>
<keyword evidence="1" id="KW-0488">Methylation</keyword>
<keyword evidence="3" id="KW-0342">GTP-binding</keyword>
<dbReference type="STRING" id="6832.A0A553PP71"/>
<dbReference type="GO" id="GO:0007165">
    <property type="term" value="P:signal transduction"/>
    <property type="evidence" value="ECO:0007669"/>
    <property type="project" value="InterPro"/>
</dbReference>
<evidence type="ECO:0000256" key="5">
    <source>
        <dbReference type="ARBA" id="ARBA00046278"/>
    </source>
</evidence>
<reference evidence="6 7" key="1">
    <citation type="journal article" date="2018" name="Nat. Ecol. Evol.">
        <title>Genomic signatures of mitonuclear coevolution across populations of Tigriopus californicus.</title>
        <authorList>
            <person name="Barreto F.S."/>
            <person name="Watson E.T."/>
            <person name="Lima T.G."/>
            <person name="Willett C.S."/>
            <person name="Edmands S."/>
            <person name="Li W."/>
            <person name="Burton R.S."/>
        </authorList>
    </citation>
    <scope>NUCLEOTIDE SEQUENCE [LARGE SCALE GENOMIC DNA]</scope>
    <source>
        <strain evidence="6 7">San Diego</strain>
    </source>
</reference>
<dbReference type="Pfam" id="PF00071">
    <property type="entry name" value="Ras"/>
    <property type="match status" value="1"/>
</dbReference>
<gene>
    <name evidence="6" type="ORF">TCAL_06569</name>
</gene>
<dbReference type="InterPro" id="IPR027417">
    <property type="entry name" value="P-loop_NTPase"/>
</dbReference>
<dbReference type="EMBL" id="VCGU01000002">
    <property type="protein sequence ID" value="TRY79478.1"/>
    <property type="molecule type" value="Genomic_DNA"/>
</dbReference>
<keyword evidence="4" id="KW-0449">Lipoprotein</keyword>
<dbReference type="PROSITE" id="PS51421">
    <property type="entry name" value="RAS"/>
    <property type="match status" value="1"/>
</dbReference>
<name>A0A553PP71_TIGCA</name>
<evidence type="ECO:0000256" key="3">
    <source>
        <dbReference type="ARBA" id="ARBA00023134"/>
    </source>
</evidence>
<organism evidence="6 7">
    <name type="scientific">Tigriopus californicus</name>
    <name type="common">Marine copepod</name>
    <dbReference type="NCBI Taxonomy" id="6832"/>
    <lineage>
        <taxon>Eukaryota</taxon>
        <taxon>Metazoa</taxon>
        <taxon>Ecdysozoa</taxon>
        <taxon>Arthropoda</taxon>
        <taxon>Crustacea</taxon>
        <taxon>Multicrustacea</taxon>
        <taxon>Hexanauplia</taxon>
        <taxon>Copepoda</taxon>
        <taxon>Harpacticoida</taxon>
        <taxon>Harpacticidae</taxon>
        <taxon>Tigriopus</taxon>
    </lineage>
</organism>
<dbReference type="SMART" id="SM00173">
    <property type="entry name" value="RAS"/>
    <property type="match status" value="1"/>
</dbReference>
<evidence type="ECO:0000256" key="2">
    <source>
        <dbReference type="ARBA" id="ARBA00022741"/>
    </source>
</evidence>
<evidence type="ECO:0000256" key="4">
    <source>
        <dbReference type="ARBA" id="ARBA00023288"/>
    </source>
</evidence>
<dbReference type="InterPro" id="IPR001806">
    <property type="entry name" value="Small_GTPase"/>
</dbReference>
<keyword evidence="2" id="KW-0547">Nucleotide-binding</keyword>
<keyword evidence="7" id="KW-1185">Reference proteome</keyword>